<sequence length="192" mass="20432">MKKSLIVMASLVAFIVSCGGGDSRRDATTVGKNGWIFEGWACAPDAAAGKEGKSPAEYCKGKEKEFEYLYMKFSARASAKAINEKSIAMKKSTCREAARLQVAGDGLKKILGEYLEQASGVSDGQSTGSVIVSESKGKISGLGIYDCCSLNKDTGACAEVGEQESWEECDCVGYMRYAGGQKALETKAKEVQ</sequence>
<keyword evidence="2" id="KW-1185">Reference proteome</keyword>
<reference evidence="1" key="1">
    <citation type="journal article" date="2019" name="PLoS Negl. Trop. Dis.">
        <title>Revisiting the worldwide diversity of Leptospira species in the environment.</title>
        <authorList>
            <person name="Vincent A.T."/>
            <person name="Schiettekatte O."/>
            <person name="Bourhy P."/>
            <person name="Veyrier F.J."/>
            <person name="Picardeau M."/>
        </authorList>
    </citation>
    <scope>NUCLEOTIDE SEQUENCE [LARGE SCALE GENOMIC DNA]</scope>
    <source>
        <strain evidence="1">201400974</strain>
    </source>
</reference>
<organism evidence="1 2">
    <name type="scientific">Leptospira ilyithenensis</name>
    <dbReference type="NCBI Taxonomy" id="2484901"/>
    <lineage>
        <taxon>Bacteria</taxon>
        <taxon>Pseudomonadati</taxon>
        <taxon>Spirochaetota</taxon>
        <taxon>Spirochaetia</taxon>
        <taxon>Leptospirales</taxon>
        <taxon>Leptospiraceae</taxon>
        <taxon>Leptospira</taxon>
    </lineage>
</organism>
<accession>A0A4R9LR54</accession>
<comment type="caution">
    <text evidence="1">The sequence shown here is derived from an EMBL/GenBank/DDBJ whole genome shotgun (WGS) entry which is preliminary data.</text>
</comment>
<dbReference type="OrthoDB" id="344868at2"/>
<keyword evidence="1" id="KW-0449">Lipoprotein</keyword>
<dbReference type="Proteomes" id="UP000298264">
    <property type="component" value="Unassembled WGS sequence"/>
</dbReference>
<proteinExistence type="predicted"/>
<evidence type="ECO:0000313" key="1">
    <source>
        <dbReference type="EMBL" id="TGN10983.1"/>
    </source>
</evidence>
<evidence type="ECO:0000313" key="2">
    <source>
        <dbReference type="Proteomes" id="UP000298264"/>
    </source>
</evidence>
<dbReference type="RefSeq" id="WP_109021705.1">
    <property type="nucleotide sequence ID" value="NZ_RQHV01000042.1"/>
</dbReference>
<dbReference type="PROSITE" id="PS51257">
    <property type="entry name" value="PROKAR_LIPOPROTEIN"/>
    <property type="match status" value="1"/>
</dbReference>
<dbReference type="NCBIfam" id="NF033162">
    <property type="entry name" value="lipo_LipL21"/>
    <property type="match status" value="1"/>
</dbReference>
<name>A0A4R9LR54_9LEPT</name>
<protein>
    <submittedName>
        <fullName evidence="1">Lipoprotein LipL21</fullName>
    </submittedName>
</protein>
<gene>
    <name evidence="1" type="ORF">EHS11_07365</name>
</gene>
<dbReference type="EMBL" id="RQHV01000042">
    <property type="protein sequence ID" value="TGN10983.1"/>
    <property type="molecule type" value="Genomic_DNA"/>
</dbReference>
<dbReference type="AlphaFoldDB" id="A0A4R9LR54"/>